<gene>
    <name evidence="3" type="ORF">EUA07_10050</name>
</gene>
<accession>A0A4Q2SFS0</accession>
<reference evidence="3 4" key="1">
    <citation type="submission" date="2019-01" db="EMBL/GenBank/DDBJ databases">
        <title>Novel species of Nocardioides.</title>
        <authorList>
            <person name="Liu Q."/>
            <person name="Xin Y.-H."/>
        </authorList>
    </citation>
    <scope>NUCLEOTIDE SEQUENCE [LARGE SCALE GENOMIC DNA]</scope>
    <source>
        <strain evidence="3 4">CGMCC 4.6875</strain>
    </source>
</reference>
<dbReference type="InterPro" id="IPR003018">
    <property type="entry name" value="GAF"/>
</dbReference>
<dbReference type="RefSeq" id="WP_129455005.1">
    <property type="nucleotide sequence ID" value="NZ_JACXYX010000005.1"/>
</dbReference>
<dbReference type="GO" id="GO:0016791">
    <property type="term" value="F:phosphatase activity"/>
    <property type="evidence" value="ECO:0007669"/>
    <property type="project" value="TreeGrafter"/>
</dbReference>
<dbReference type="OrthoDB" id="319881at2"/>
<dbReference type="InterPro" id="IPR052016">
    <property type="entry name" value="Bact_Sigma-Reg"/>
</dbReference>
<evidence type="ECO:0000259" key="2">
    <source>
        <dbReference type="PROSITE" id="PS51746"/>
    </source>
</evidence>
<dbReference type="Pfam" id="PF13185">
    <property type="entry name" value="GAF_2"/>
    <property type="match status" value="1"/>
</dbReference>
<evidence type="ECO:0000313" key="4">
    <source>
        <dbReference type="Proteomes" id="UP000293291"/>
    </source>
</evidence>
<dbReference type="SMART" id="SM00331">
    <property type="entry name" value="PP2C_SIG"/>
    <property type="match status" value="1"/>
</dbReference>
<name>A0A4Q2SFS0_9ACTN</name>
<evidence type="ECO:0000313" key="3">
    <source>
        <dbReference type="EMBL" id="RYC02392.1"/>
    </source>
</evidence>
<proteinExistence type="predicted"/>
<dbReference type="Pfam" id="PF01590">
    <property type="entry name" value="GAF"/>
    <property type="match status" value="1"/>
</dbReference>
<dbReference type="SUPFAM" id="SSF81606">
    <property type="entry name" value="PP2C-like"/>
    <property type="match status" value="1"/>
</dbReference>
<dbReference type="InterPro" id="IPR029016">
    <property type="entry name" value="GAF-like_dom_sf"/>
</dbReference>
<dbReference type="PROSITE" id="PS51746">
    <property type="entry name" value="PPM_2"/>
    <property type="match status" value="1"/>
</dbReference>
<dbReference type="SMART" id="SM00065">
    <property type="entry name" value="GAF"/>
    <property type="match status" value="2"/>
</dbReference>
<dbReference type="InterPro" id="IPR001932">
    <property type="entry name" value="PPM-type_phosphatase-like_dom"/>
</dbReference>
<feature type="domain" description="PPM-type phosphatase" evidence="2">
    <location>
        <begin position="382"/>
        <end position="591"/>
    </location>
</feature>
<evidence type="ECO:0000256" key="1">
    <source>
        <dbReference type="ARBA" id="ARBA00022801"/>
    </source>
</evidence>
<dbReference type="InterPro" id="IPR036457">
    <property type="entry name" value="PPM-type-like_dom_sf"/>
</dbReference>
<dbReference type="EMBL" id="SDWU01000009">
    <property type="protein sequence ID" value="RYC02392.1"/>
    <property type="molecule type" value="Genomic_DNA"/>
</dbReference>
<comment type="caution">
    <text evidence="3">The sequence shown here is derived from an EMBL/GenBank/DDBJ whole genome shotgun (WGS) entry which is preliminary data.</text>
</comment>
<dbReference type="AlphaFoldDB" id="A0A4Q2SFS0"/>
<dbReference type="Gene3D" id="3.30.450.40">
    <property type="match status" value="2"/>
</dbReference>
<protein>
    <submittedName>
        <fullName evidence="3">GAF domain-containing protein</fullName>
    </submittedName>
</protein>
<keyword evidence="1" id="KW-0378">Hydrolase</keyword>
<dbReference type="SUPFAM" id="SSF55781">
    <property type="entry name" value="GAF domain-like"/>
    <property type="match status" value="2"/>
</dbReference>
<dbReference type="Gene3D" id="3.60.40.10">
    <property type="entry name" value="PPM-type phosphatase domain"/>
    <property type="match status" value="1"/>
</dbReference>
<dbReference type="Pfam" id="PF07228">
    <property type="entry name" value="SpoIIE"/>
    <property type="match status" value="1"/>
</dbReference>
<dbReference type="FunFam" id="3.30.450.40:FF:000035">
    <property type="entry name" value="PAS sensor protein"/>
    <property type="match status" value="1"/>
</dbReference>
<dbReference type="Proteomes" id="UP000293291">
    <property type="component" value="Unassembled WGS sequence"/>
</dbReference>
<organism evidence="3 4">
    <name type="scientific">Nocardioides ganghwensis</name>
    <dbReference type="NCBI Taxonomy" id="252230"/>
    <lineage>
        <taxon>Bacteria</taxon>
        <taxon>Bacillati</taxon>
        <taxon>Actinomycetota</taxon>
        <taxon>Actinomycetes</taxon>
        <taxon>Propionibacteriales</taxon>
        <taxon>Nocardioidaceae</taxon>
        <taxon>Nocardioides</taxon>
    </lineage>
</organism>
<dbReference type="PANTHER" id="PTHR43156">
    <property type="entry name" value="STAGE II SPORULATION PROTEIN E-RELATED"/>
    <property type="match status" value="1"/>
</dbReference>
<dbReference type="PANTHER" id="PTHR43156:SF2">
    <property type="entry name" value="STAGE II SPORULATION PROTEIN E"/>
    <property type="match status" value="1"/>
</dbReference>
<keyword evidence="4" id="KW-1185">Reference proteome</keyword>
<sequence>MIGSDGSGGPAALSDRLTRLARVTGELVDADTVEGVCKAVVTHGAEAVGADLASMTLLSDDRRTVRLMALSGGVEGDEETWSTFPITVQTPSAEAIRTGTRLVVTGPQAITRRFTDMPDRGAQTVVALPLGAGGSVIGAIGLLFMHARELDDAEVELLDILASACAQSIGRIKAQEDAGRQAAKLAFLAEAATELASSLDYQVTLGNVARLAVPTFADWCAIDVVDDGRLRRLAVAHVDPEKVQLAHELAERYPPDPDGPYGAWHVMRTGRSELIAEITDEMLAEAAIDEEHAAIARALHLRSAVTVPLVARNRVLGVITWVTAESERHFTLDDLVLAEQLAKRAAVSLDNAELHSQTLAAAVQLQRAVLPDEVAASSGWELGHHYSPAGRTEVGGDFYDVVELDDGRLVMFIGDVMGRGVVAAAAMAQVRAAVRAYAALDPRPALVLSRLDAMFEHYGSEQLVTLLYLLADPRADTVTIANAGHPPPVLLRADGSARQLAFADGPPLGVGAPIRTEEHVGFGAGDAVVAFTDGLIERRGEDITDGQERLADAAVGLAEKALADLVPSLVQRVSDPSRDDDVAVLAARRLV</sequence>